<organism evidence="1 2">
    <name type="scientific">Pseudomonas fluorescens</name>
    <dbReference type="NCBI Taxonomy" id="294"/>
    <lineage>
        <taxon>Bacteria</taxon>
        <taxon>Pseudomonadati</taxon>
        <taxon>Pseudomonadota</taxon>
        <taxon>Gammaproteobacteria</taxon>
        <taxon>Pseudomonadales</taxon>
        <taxon>Pseudomonadaceae</taxon>
        <taxon>Pseudomonas</taxon>
    </lineage>
</organism>
<reference evidence="1 2" key="1">
    <citation type="submission" date="2019-09" db="EMBL/GenBank/DDBJ databases">
        <authorList>
            <person name="Chandra G."/>
            <person name="Truman W A."/>
        </authorList>
    </citation>
    <scope>NUCLEOTIDE SEQUENCE [LARGE SCALE GENOMIC DNA]</scope>
    <source>
        <strain evidence="1">PS925</strain>
    </source>
</reference>
<evidence type="ECO:0000313" key="1">
    <source>
        <dbReference type="EMBL" id="VVQ24372.1"/>
    </source>
</evidence>
<dbReference type="Proteomes" id="UP000412311">
    <property type="component" value="Unassembled WGS sequence"/>
</dbReference>
<protein>
    <submittedName>
        <fullName evidence="1">Uncharacterized protein</fullName>
    </submittedName>
</protein>
<dbReference type="AlphaFoldDB" id="A0A5E6UFK5"/>
<dbReference type="RefSeq" id="WP_110720912.1">
    <property type="nucleotide sequence ID" value="NZ_CABVJG010000023.1"/>
</dbReference>
<evidence type="ECO:0000313" key="2">
    <source>
        <dbReference type="Proteomes" id="UP000412311"/>
    </source>
</evidence>
<name>A0A5E6UFK5_PSEFL</name>
<proteinExistence type="predicted"/>
<gene>
    <name evidence="1" type="ORF">PS925_05504</name>
</gene>
<accession>A0A5E6UFK5</accession>
<sequence length="121" mass="13786">MSAILSYKEIMQRMFYYYPIYCRTKIRKNKKSGFSWVEGELEVGYALNEMEESFVTPVEKLMLQTAGLVLSAGREPKVAFDFSVDHIKGIIEVHGLASLMSQLSEQDAVQVESDLKLLDII</sequence>
<dbReference type="EMBL" id="CABVJG010000023">
    <property type="protein sequence ID" value="VVQ24372.1"/>
    <property type="molecule type" value="Genomic_DNA"/>
</dbReference>